<proteinExistence type="predicted"/>
<evidence type="ECO:0000313" key="6">
    <source>
        <dbReference type="EMBL" id="PHH82191.1"/>
    </source>
</evidence>
<keyword evidence="2" id="KW-0040">ANK repeat</keyword>
<dbReference type="InterPro" id="IPR054471">
    <property type="entry name" value="GPIID_WHD"/>
</dbReference>
<feature type="repeat" description="ANK" evidence="2">
    <location>
        <begin position="744"/>
        <end position="776"/>
    </location>
</feature>
<sequence length="1269" mass="143498">MSFGFSIGDFIAVFQLTNKIRKGFVGAPEQFNGISAELRNLGIVVQDVDVILSECDAHGSQKADLQEIAGSCRKILVELETKLDKYSELKSHGHSSSHILKRVWKRLKWEPEDIREIRDRITSNVTMLNTLTGQITSQATLATNKGVHDLNERENDRERLKILDWLTPVSYGARQSQALSKRQPGTGQWLLDSAEYKAWEGEAKQTLFCPGMPGAGKTILTSIVVEQLTTLYQHDENVGIAYLYIDYGRQAEQGVSDLLASIVKQLAQSQNSLPDSVKSLYETHKGKGTRPLDEEIWTTLDLIAALYDRVYILVDALDEYRADGSLVKFLKKLFNLQDTRGINLFATSRHIPEIDYLFEDSIRVEIRADNDDIRSFVESYINNHFRSFVRDNPKMREQISTQIIRSAQGMFLLAYLHLETLHQKTTLKKVRQGLAALLTGPTGYDRAYDDTMKRIEGQCLEHAELAKRILSWITFAKRPLRASELREALAVEDGDVELDEDNLPDIDDMCSFCAGLVTTDEEEDTIQLIHYTAQEYLNHTQSNWFPNAETDIASCCITYLSFSTFDAGPWHLNQFVGPGIKHPLYYYATRYWVCHARLGSPDPNLISSFLSSQSKIPAICLLGAARNKEEENVCWLIDHGVDINVYDFRQRTPLHYAVLNQWTRVVQLLLQRDAEITTDMDDMTPLHYTVSEKSEEMAQCFIDAKKPIDVAVKKVRVFQDGGLENAYIPVDKAQSSREDAGGRKGLTPLHYAVYTGSLEMTKFFLNHGADPNAVSECGETPLHLGLKRDLHDTSRSLSLNWTWISRIEWPYDDGQFGNEKEYSEYKAYVDKCRIDILTLLLNHTSIDVNAQDIYGDSPLHYLMDKEPIYLAIVKIMIQKKAKLSLRNEKGRTPFHLACFYGDIDLVVILLENGADIAECDDEGVNAIHCAARRWSEKILRLLTTGDSMSLIGSQDKHGRNALHFLFDTELNLSLFRYDDRRETEYHDSTSSSCFSGRGDDGDSMETENYDSTSIRRFSGRGDDGDSMETENYDSTSIRRFSGRGDNSDSMEIENYNPAFIRDFSPSEKNSDYMEPESYDSSSIISSSGSGNNGYLDSVKYLLDNRVDVNALDNRGMSPLANFLPYAPYNSENMVQLLFQGGADPLFRTHNGGLSLAHIYLQSDKPKVKILTILKDSGVNLAAKDDQDRTLLHQSAILGNISEEILYFLLNEVGLSVDSCDAHGKTPQQYAAEGVEAAVAEEDPDEQYYSMVKWTRTNKIFEDFALSIKQ</sequence>
<feature type="region of interest" description="Disordered" evidence="3">
    <location>
        <begin position="986"/>
        <end position="1048"/>
    </location>
</feature>
<dbReference type="Pfam" id="PF22939">
    <property type="entry name" value="WHD_GPIID"/>
    <property type="match status" value="1"/>
</dbReference>
<protein>
    <submittedName>
        <fullName evidence="6">Uncharacterized protein</fullName>
    </submittedName>
</protein>
<evidence type="ECO:0000256" key="3">
    <source>
        <dbReference type="SAM" id="MobiDB-lite"/>
    </source>
</evidence>
<feature type="repeat" description="ANK" evidence="2">
    <location>
        <begin position="649"/>
        <end position="681"/>
    </location>
</feature>
<reference evidence="6 7" key="1">
    <citation type="submission" date="2017-06" db="EMBL/GenBank/DDBJ databases">
        <title>Ant-infecting Ophiocordyceps genomes reveal a high diversity of potential behavioral manipulation genes and a possible major role for enterotoxins.</title>
        <authorList>
            <person name="De Bekker C."/>
            <person name="Evans H.C."/>
            <person name="Brachmann A."/>
            <person name="Hughes D.P."/>
        </authorList>
    </citation>
    <scope>NUCLEOTIDE SEQUENCE [LARGE SCALE GENOMIC DNA]</scope>
    <source>
        <strain evidence="6 7">1348a</strain>
    </source>
</reference>
<dbReference type="Pfam" id="PF13857">
    <property type="entry name" value="Ank_5"/>
    <property type="match status" value="1"/>
</dbReference>
<feature type="domain" description="Nephrocystin 3-like N-terminal" evidence="5">
    <location>
        <begin position="185"/>
        <end position="349"/>
    </location>
</feature>
<keyword evidence="1" id="KW-0677">Repeat</keyword>
<dbReference type="Pfam" id="PF24883">
    <property type="entry name" value="NPHP3_N"/>
    <property type="match status" value="1"/>
</dbReference>
<dbReference type="SMART" id="SM00248">
    <property type="entry name" value="ANK"/>
    <property type="match status" value="11"/>
</dbReference>
<dbReference type="InterPro" id="IPR002110">
    <property type="entry name" value="Ankyrin_rpt"/>
</dbReference>
<dbReference type="InterPro" id="IPR027417">
    <property type="entry name" value="P-loop_NTPase"/>
</dbReference>
<feature type="domain" description="GPI inositol-deacylase winged helix" evidence="4">
    <location>
        <begin position="463"/>
        <end position="539"/>
    </location>
</feature>
<evidence type="ECO:0000313" key="7">
    <source>
        <dbReference type="Proteomes" id="UP000224854"/>
    </source>
</evidence>
<dbReference type="Gene3D" id="3.40.50.300">
    <property type="entry name" value="P-loop containing nucleotide triphosphate hydrolases"/>
    <property type="match status" value="1"/>
</dbReference>
<dbReference type="PANTHER" id="PTHR10039:SF15">
    <property type="entry name" value="NACHT DOMAIN-CONTAINING PROTEIN"/>
    <property type="match status" value="1"/>
</dbReference>
<dbReference type="InterPro" id="IPR056884">
    <property type="entry name" value="NPHP3-like_N"/>
</dbReference>
<dbReference type="PANTHER" id="PTHR10039">
    <property type="entry name" value="AMELOGENIN"/>
    <property type="match status" value="1"/>
</dbReference>
<gene>
    <name evidence="6" type="ORF">CDD82_6749</name>
</gene>
<dbReference type="SUPFAM" id="SSF52540">
    <property type="entry name" value="P-loop containing nucleoside triphosphate hydrolases"/>
    <property type="match status" value="1"/>
</dbReference>
<dbReference type="EMBL" id="NJEU01000072">
    <property type="protein sequence ID" value="PHH82191.1"/>
    <property type="molecule type" value="Genomic_DNA"/>
</dbReference>
<dbReference type="PROSITE" id="PS50088">
    <property type="entry name" value="ANK_REPEAT"/>
    <property type="match status" value="3"/>
</dbReference>
<comment type="caution">
    <text evidence="6">The sequence shown here is derived from an EMBL/GenBank/DDBJ whole genome shotgun (WGS) entry which is preliminary data.</text>
</comment>
<feature type="repeat" description="ANK" evidence="2">
    <location>
        <begin position="889"/>
        <end position="921"/>
    </location>
</feature>
<dbReference type="AlphaFoldDB" id="A0A2C5ZS63"/>
<dbReference type="OrthoDB" id="5142935at2759"/>
<dbReference type="SUPFAM" id="SSF48403">
    <property type="entry name" value="Ankyrin repeat"/>
    <property type="match status" value="2"/>
</dbReference>
<evidence type="ECO:0000256" key="2">
    <source>
        <dbReference type="PROSITE-ProRule" id="PRU00023"/>
    </source>
</evidence>
<dbReference type="Proteomes" id="UP000224854">
    <property type="component" value="Unassembled WGS sequence"/>
</dbReference>
<dbReference type="PROSITE" id="PS50297">
    <property type="entry name" value="ANK_REP_REGION"/>
    <property type="match status" value="3"/>
</dbReference>
<dbReference type="Pfam" id="PF12796">
    <property type="entry name" value="Ank_2"/>
    <property type="match status" value="2"/>
</dbReference>
<name>A0A2C5ZS63_9HYPO</name>
<keyword evidence="7" id="KW-1185">Reference proteome</keyword>
<accession>A0A2C5ZS63</accession>
<evidence type="ECO:0000256" key="1">
    <source>
        <dbReference type="ARBA" id="ARBA00022737"/>
    </source>
</evidence>
<evidence type="ECO:0000259" key="5">
    <source>
        <dbReference type="Pfam" id="PF24883"/>
    </source>
</evidence>
<dbReference type="InterPro" id="IPR036770">
    <property type="entry name" value="Ankyrin_rpt-contain_sf"/>
</dbReference>
<dbReference type="Gene3D" id="1.25.40.20">
    <property type="entry name" value="Ankyrin repeat-containing domain"/>
    <property type="match status" value="4"/>
</dbReference>
<organism evidence="6 7">
    <name type="scientific">Ophiocordyceps australis</name>
    <dbReference type="NCBI Taxonomy" id="1399860"/>
    <lineage>
        <taxon>Eukaryota</taxon>
        <taxon>Fungi</taxon>
        <taxon>Dikarya</taxon>
        <taxon>Ascomycota</taxon>
        <taxon>Pezizomycotina</taxon>
        <taxon>Sordariomycetes</taxon>
        <taxon>Hypocreomycetidae</taxon>
        <taxon>Hypocreales</taxon>
        <taxon>Ophiocordycipitaceae</taxon>
        <taxon>Ophiocordyceps</taxon>
    </lineage>
</organism>
<evidence type="ECO:0000259" key="4">
    <source>
        <dbReference type="Pfam" id="PF22939"/>
    </source>
</evidence>